<name>A0A7Y9J4N5_9PSEU</name>
<organism evidence="1 2">
    <name type="scientific">Actinomycetospora corticicola</name>
    <dbReference type="NCBI Taxonomy" id="663602"/>
    <lineage>
        <taxon>Bacteria</taxon>
        <taxon>Bacillati</taxon>
        <taxon>Actinomycetota</taxon>
        <taxon>Actinomycetes</taxon>
        <taxon>Pseudonocardiales</taxon>
        <taxon>Pseudonocardiaceae</taxon>
        <taxon>Actinomycetospora</taxon>
    </lineage>
</organism>
<protein>
    <recommendedName>
        <fullName evidence="3">ACT domain-containing protein</fullName>
    </recommendedName>
</protein>
<evidence type="ECO:0000313" key="2">
    <source>
        <dbReference type="Proteomes" id="UP000535890"/>
    </source>
</evidence>
<accession>A0A7Y9J4N5</accession>
<dbReference type="EMBL" id="JACCBN010000001">
    <property type="protein sequence ID" value="NYD35273.1"/>
    <property type="molecule type" value="Genomic_DNA"/>
</dbReference>
<proteinExistence type="predicted"/>
<evidence type="ECO:0008006" key="3">
    <source>
        <dbReference type="Google" id="ProtNLM"/>
    </source>
</evidence>
<dbReference type="Proteomes" id="UP000535890">
    <property type="component" value="Unassembled WGS sequence"/>
</dbReference>
<reference evidence="1 2" key="1">
    <citation type="submission" date="2020-07" db="EMBL/GenBank/DDBJ databases">
        <title>Sequencing the genomes of 1000 actinobacteria strains.</title>
        <authorList>
            <person name="Klenk H.-P."/>
        </authorList>
    </citation>
    <scope>NUCLEOTIDE SEQUENCE [LARGE SCALE GENOMIC DNA]</scope>
    <source>
        <strain evidence="1 2">DSM 45772</strain>
    </source>
</reference>
<gene>
    <name evidence="1" type="ORF">BJ983_001375</name>
</gene>
<dbReference type="AlphaFoldDB" id="A0A7Y9J4N5"/>
<comment type="caution">
    <text evidence="1">The sequence shown here is derived from an EMBL/GenBank/DDBJ whole genome shotgun (WGS) entry which is preliminary data.</text>
</comment>
<dbReference type="RefSeq" id="WP_179793134.1">
    <property type="nucleotide sequence ID" value="NZ_BAABHP010000004.1"/>
</dbReference>
<keyword evidence="2" id="KW-1185">Reference proteome</keyword>
<evidence type="ECO:0000313" key="1">
    <source>
        <dbReference type="EMBL" id="NYD35273.1"/>
    </source>
</evidence>
<sequence length="103" mass="10864">MTTLEPARIPAAAIERAVNGPGRRASRLPRPFTMVTTGGMSGVMTLASSLCELGYRIPDFAVDVHEGVSCTSITCTVALTTDECDAFADTVRGLPGVESVQQY</sequence>